<dbReference type="PANTHER" id="PTHR24198">
    <property type="entry name" value="ANKYRIN REPEAT AND PROTEIN KINASE DOMAIN-CONTAINING PROTEIN"/>
    <property type="match status" value="1"/>
</dbReference>
<evidence type="ECO:0000256" key="2">
    <source>
        <dbReference type="ARBA" id="ARBA00023043"/>
    </source>
</evidence>
<dbReference type="SMART" id="SM00248">
    <property type="entry name" value="ANK"/>
    <property type="match status" value="4"/>
</dbReference>
<feature type="repeat" description="ANK" evidence="3">
    <location>
        <begin position="543"/>
        <end position="575"/>
    </location>
</feature>
<dbReference type="PANTHER" id="PTHR24198:SF165">
    <property type="entry name" value="ANKYRIN REPEAT-CONTAINING PROTEIN-RELATED"/>
    <property type="match status" value="1"/>
</dbReference>
<feature type="repeat" description="ANK" evidence="3">
    <location>
        <begin position="510"/>
        <end position="542"/>
    </location>
</feature>
<keyword evidence="6" id="KW-1185">Reference proteome</keyword>
<evidence type="ECO:0000256" key="1">
    <source>
        <dbReference type="ARBA" id="ARBA00022737"/>
    </source>
</evidence>
<evidence type="ECO:0000313" key="5">
    <source>
        <dbReference type="EMBL" id="VDI73092.1"/>
    </source>
</evidence>
<dbReference type="PROSITE" id="PS50088">
    <property type="entry name" value="ANK_REPEAT"/>
    <property type="match status" value="3"/>
</dbReference>
<dbReference type="Gene3D" id="3.40.50.300">
    <property type="entry name" value="P-loop containing nucleotide triphosphate hydrolases"/>
    <property type="match status" value="1"/>
</dbReference>
<dbReference type="PRINTS" id="PR01415">
    <property type="entry name" value="ANKYRIN"/>
</dbReference>
<evidence type="ECO:0000259" key="4">
    <source>
        <dbReference type="Pfam" id="PF20720"/>
    </source>
</evidence>
<gene>
    <name evidence="5" type="ORF">MGAL_10B055999</name>
</gene>
<comment type="caution">
    <text evidence="5">The sequence shown here is derived from an EMBL/GenBank/DDBJ whole genome shotgun (WGS) entry which is preliminary data.</text>
</comment>
<dbReference type="SUPFAM" id="SSF52540">
    <property type="entry name" value="P-loop containing nucleoside triphosphate hydrolases"/>
    <property type="match status" value="1"/>
</dbReference>
<dbReference type="Pfam" id="PF12796">
    <property type="entry name" value="Ank_2"/>
    <property type="match status" value="1"/>
</dbReference>
<proteinExistence type="predicted"/>
<dbReference type="SUPFAM" id="SSF48403">
    <property type="entry name" value="Ankyrin repeat"/>
    <property type="match status" value="1"/>
</dbReference>
<evidence type="ECO:0000313" key="6">
    <source>
        <dbReference type="Proteomes" id="UP000596742"/>
    </source>
</evidence>
<organism evidence="5 6">
    <name type="scientific">Mytilus galloprovincialis</name>
    <name type="common">Mediterranean mussel</name>
    <dbReference type="NCBI Taxonomy" id="29158"/>
    <lineage>
        <taxon>Eukaryota</taxon>
        <taxon>Metazoa</taxon>
        <taxon>Spiralia</taxon>
        <taxon>Lophotrochozoa</taxon>
        <taxon>Mollusca</taxon>
        <taxon>Bivalvia</taxon>
        <taxon>Autobranchia</taxon>
        <taxon>Pteriomorphia</taxon>
        <taxon>Mytilida</taxon>
        <taxon>Mytiloidea</taxon>
        <taxon>Mytilidae</taxon>
        <taxon>Mytilinae</taxon>
        <taxon>Mytilus</taxon>
    </lineage>
</organism>
<dbReference type="Pfam" id="PF13637">
    <property type="entry name" value="Ank_4"/>
    <property type="match status" value="1"/>
</dbReference>
<dbReference type="PROSITE" id="PS50297">
    <property type="entry name" value="ANK_REP_REGION"/>
    <property type="match status" value="3"/>
</dbReference>
<feature type="repeat" description="ANK" evidence="3">
    <location>
        <begin position="478"/>
        <end position="501"/>
    </location>
</feature>
<dbReference type="InterPro" id="IPR027417">
    <property type="entry name" value="P-loop_NTPase"/>
</dbReference>
<dbReference type="Pfam" id="PF20720">
    <property type="entry name" value="nSTAND3"/>
    <property type="match status" value="1"/>
</dbReference>
<sequence>MEYLQAVGRLGGKHIFDECTELQIKILEQSTVPWNIRVQISGVLEEWKMNNSNFVQTRAANYVLKCVQENSCVTITGSSGVGKTATLQHVALQMADDGYNVILITDSHDIVKFYNPNQKTLFVIDDFCGTYSMNMSYLNSLETVIDRIKGLILNENTKIFLACRLQVYQDDKFETLSIFRKCVCNLLSNELCLSQTEKQSIAELYLDTRASEIIQYCDLYDCFPLLCKLYHENSGVSITDFFNNPFSVYETEIDKLHKNKHFGKYCALALCVVFNNSLKVEWLTGEVDTLTKMMIEETCEACRLDRCTSRLILLDELKSLEHTFIKKEQGIFKTIHDKIFDFLTYYFGQKMVQCLIRYSQIEVIMQRFLLERKDDMDQFITVVPPGYHEMYLYRMICEWLIGNVRIVFNNINMKILEFRQRFFCFLNALDISVQIALAHVCDVIYKDTALLHCCQYNDIPWIEWCFYHDVDVNKCNLHGISPLHLAAHSGALEVVKLLISKADLNIRTDNGGSPFLFAIQNNHLEVVKVLLENEADIDMCDNDGLSPLYTACKENNIKIVKLLLDNKANVNTCLDDGSTSLMIASSMNSSLSLQHCNTKVSIVEKTV</sequence>
<dbReference type="InterPro" id="IPR002110">
    <property type="entry name" value="Ankyrin_rpt"/>
</dbReference>
<feature type="domain" description="Novel STAND NTPase 3" evidence="4">
    <location>
        <begin position="54"/>
        <end position="206"/>
    </location>
</feature>
<dbReference type="OrthoDB" id="59416at2759"/>
<dbReference type="Proteomes" id="UP000596742">
    <property type="component" value="Unassembled WGS sequence"/>
</dbReference>
<evidence type="ECO:0000256" key="3">
    <source>
        <dbReference type="PROSITE-ProRule" id="PRU00023"/>
    </source>
</evidence>
<keyword evidence="2 3" id="KW-0040">ANK repeat</keyword>
<dbReference type="AlphaFoldDB" id="A0A8B6H2D0"/>
<name>A0A8B6H2D0_MYTGA</name>
<keyword evidence="1" id="KW-0677">Repeat</keyword>
<dbReference type="InterPro" id="IPR049050">
    <property type="entry name" value="nSTAND3"/>
</dbReference>
<dbReference type="Gene3D" id="1.25.40.20">
    <property type="entry name" value="Ankyrin repeat-containing domain"/>
    <property type="match status" value="1"/>
</dbReference>
<dbReference type="EMBL" id="UYJE01009397">
    <property type="protein sequence ID" value="VDI73092.1"/>
    <property type="molecule type" value="Genomic_DNA"/>
</dbReference>
<reference evidence="5" key="1">
    <citation type="submission" date="2018-11" db="EMBL/GenBank/DDBJ databases">
        <authorList>
            <person name="Alioto T."/>
            <person name="Alioto T."/>
        </authorList>
    </citation>
    <scope>NUCLEOTIDE SEQUENCE</scope>
</reference>
<protein>
    <recommendedName>
        <fullName evidence="4">Novel STAND NTPase 3 domain-containing protein</fullName>
    </recommendedName>
</protein>
<dbReference type="InterPro" id="IPR036770">
    <property type="entry name" value="Ankyrin_rpt-contain_sf"/>
</dbReference>
<accession>A0A8B6H2D0</accession>